<dbReference type="OMA" id="KSATLWD"/>
<evidence type="ECO:0000313" key="8">
    <source>
        <dbReference type="EMBL" id="ODV72720.1"/>
    </source>
</evidence>
<keyword evidence="3" id="KW-0963">Cytoplasm</keyword>
<keyword evidence="9" id="KW-1185">Reference proteome</keyword>
<dbReference type="GO" id="GO:0003676">
    <property type="term" value="F:nucleic acid binding"/>
    <property type="evidence" value="ECO:0007669"/>
    <property type="project" value="InterPro"/>
</dbReference>
<dbReference type="GO" id="GO:0005737">
    <property type="term" value="C:cytoplasm"/>
    <property type="evidence" value="ECO:0007669"/>
    <property type="project" value="UniProtKB-SubCell"/>
</dbReference>
<dbReference type="InterPro" id="IPR036869">
    <property type="entry name" value="J_dom_sf"/>
</dbReference>
<dbReference type="OrthoDB" id="436519at2759"/>
<reference evidence="8 9" key="1">
    <citation type="journal article" date="2016" name="Proc. Natl. Acad. Sci. U.S.A.">
        <title>Comparative genomics of biotechnologically important yeasts.</title>
        <authorList>
            <person name="Riley R."/>
            <person name="Haridas S."/>
            <person name="Wolfe K.H."/>
            <person name="Lopes M.R."/>
            <person name="Hittinger C.T."/>
            <person name="Goeker M."/>
            <person name="Salamov A.A."/>
            <person name="Wisecaver J.H."/>
            <person name="Long T.M."/>
            <person name="Calvey C.H."/>
            <person name="Aerts A.L."/>
            <person name="Barry K.W."/>
            <person name="Choi C."/>
            <person name="Clum A."/>
            <person name="Coughlan A.Y."/>
            <person name="Deshpande S."/>
            <person name="Douglass A.P."/>
            <person name="Hanson S.J."/>
            <person name="Klenk H.-P."/>
            <person name="LaButti K.M."/>
            <person name="Lapidus A."/>
            <person name="Lindquist E.A."/>
            <person name="Lipzen A.M."/>
            <person name="Meier-Kolthoff J.P."/>
            <person name="Ohm R.A."/>
            <person name="Otillar R.P."/>
            <person name="Pangilinan J.L."/>
            <person name="Peng Y."/>
            <person name="Rokas A."/>
            <person name="Rosa C.A."/>
            <person name="Scheuner C."/>
            <person name="Sibirny A.A."/>
            <person name="Slot J.C."/>
            <person name="Stielow J.B."/>
            <person name="Sun H."/>
            <person name="Kurtzman C.P."/>
            <person name="Blackwell M."/>
            <person name="Grigoriev I.V."/>
            <person name="Jeffries T.W."/>
        </authorList>
    </citation>
    <scope>NUCLEOTIDE SEQUENCE [LARGE SCALE GENOMIC DNA]</scope>
    <source>
        <strain evidence="9">ATCC 18201 / CBS 1600 / BCRC 20928 / JCM 3617 / NBRC 0987 / NRRL Y-1542</strain>
    </source>
</reference>
<dbReference type="RefSeq" id="XP_020069759.1">
    <property type="nucleotide sequence ID" value="XM_020215291.1"/>
</dbReference>
<evidence type="ECO:0000256" key="2">
    <source>
        <dbReference type="ARBA" id="ARBA00004496"/>
    </source>
</evidence>
<dbReference type="GO" id="GO:0005681">
    <property type="term" value="C:spliceosomal complex"/>
    <property type="evidence" value="ECO:0007669"/>
    <property type="project" value="TreeGrafter"/>
</dbReference>
<proteinExistence type="predicted"/>
<dbReference type="Proteomes" id="UP000094389">
    <property type="component" value="Unassembled WGS sequence"/>
</dbReference>
<evidence type="ECO:0000256" key="1">
    <source>
        <dbReference type="ARBA" id="ARBA00004123"/>
    </source>
</evidence>
<evidence type="ECO:0000256" key="4">
    <source>
        <dbReference type="ARBA" id="ARBA00023186"/>
    </source>
</evidence>
<dbReference type="PANTHER" id="PTHR44313">
    <property type="entry name" value="DNAJ HOMOLOG SUBFAMILY C MEMBER 17"/>
    <property type="match status" value="1"/>
</dbReference>
<dbReference type="PANTHER" id="PTHR44313:SF1">
    <property type="entry name" value="DNAJ HOMOLOG SUBFAMILY C MEMBER 17"/>
    <property type="match status" value="1"/>
</dbReference>
<dbReference type="PROSITE" id="PS50076">
    <property type="entry name" value="DNAJ_2"/>
    <property type="match status" value="1"/>
</dbReference>
<dbReference type="InterPro" id="IPR035979">
    <property type="entry name" value="RBD_domain_sf"/>
</dbReference>
<protein>
    <submittedName>
        <fullName evidence="8">DnaJ-domain-containing protein</fullName>
    </submittedName>
</protein>
<sequence>MSKELEELRSGGVDIYNLLDIPSDSSLSVIRRAYRKQALLYHPDKNKSSDAQTRFHQLSLALEILKDDALRKSYDQWLLARQRERENAEKLGAERLKMKQELEEAERKRKWGKRDVALSENQYALNLEKLRKEGAEIRVQYERNYQSKVSQANRPFDEVGVDQANRTVQVQWRFKEQISALFTDEILKECFEVFGEVEYAKILDRGSSKYQTGIVVFVDAKSAKNAANYDITTSPSIWDDTAYKQVSNMFRSITWVLEARNNGMEFEEYMNLTLERLATTRKVGAM</sequence>
<dbReference type="GO" id="GO:0000390">
    <property type="term" value="P:spliceosomal complex disassembly"/>
    <property type="evidence" value="ECO:0007669"/>
    <property type="project" value="TreeGrafter"/>
</dbReference>
<evidence type="ECO:0000256" key="3">
    <source>
        <dbReference type="ARBA" id="ARBA00022490"/>
    </source>
</evidence>
<dbReference type="SUPFAM" id="SSF54928">
    <property type="entry name" value="RNA-binding domain, RBD"/>
    <property type="match status" value="1"/>
</dbReference>
<dbReference type="AlphaFoldDB" id="A0A1E4RZP8"/>
<dbReference type="GeneID" id="30989687"/>
<dbReference type="InterPro" id="IPR001623">
    <property type="entry name" value="DnaJ_domain"/>
</dbReference>
<name>A0A1E4RZP8_CYBJN</name>
<dbReference type="SMART" id="SM00271">
    <property type="entry name" value="DnaJ"/>
    <property type="match status" value="1"/>
</dbReference>
<dbReference type="Gene3D" id="3.30.70.330">
    <property type="match status" value="1"/>
</dbReference>
<dbReference type="InterPro" id="IPR012677">
    <property type="entry name" value="Nucleotide-bd_a/b_plait_sf"/>
</dbReference>
<organism evidence="8 9">
    <name type="scientific">Cyberlindnera jadinii (strain ATCC 18201 / CBS 1600 / BCRC 20928 / JCM 3617 / NBRC 0987 / NRRL Y-1542)</name>
    <name type="common">Torula yeast</name>
    <name type="synonym">Candida utilis</name>
    <dbReference type="NCBI Taxonomy" id="983966"/>
    <lineage>
        <taxon>Eukaryota</taxon>
        <taxon>Fungi</taxon>
        <taxon>Dikarya</taxon>
        <taxon>Ascomycota</taxon>
        <taxon>Saccharomycotina</taxon>
        <taxon>Saccharomycetes</taxon>
        <taxon>Phaffomycetales</taxon>
        <taxon>Phaffomycetaceae</taxon>
        <taxon>Cyberlindnera</taxon>
    </lineage>
</organism>
<keyword evidence="6" id="KW-0175">Coiled coil</keyword>
<keyword evidence="5" id="KW-0539">Nucleus</keyword>
<dbReference type="PRINTS" id="PR00625">
    <property type="entry name" value="JDOMAIN"/>
</dbReference>
<keyword evidence="4" id="KW-0143">Chaperone</keyword>
<evidence type="ECO:0000256" key="5">
    <source>
        <dbReference type="ARBA" id="ARBA00023242"/>
    </source>
</evidence>
<dbReference type="CDD" id="cd06257">
    <property type="entry name" value="DnaJ"/>
    <property type="match status" value="1"/>
</dbReference>
<dbReference type="InterPro" id="IPR052094">
    <property type="entry name" value="Pre-mRNA-splicing_ERAD"/>
</dbReference>
<accession>A0A1E4RZP8</accession>
<gene>
    <name evidence="8" type="ORF">CYBJADRAFT_168262</name>
</gene>
<dbReference type="Pfam" id="PF00226">
    <property type="entry name" value="DnaJ"/>
    <property type="match status" value="1"/>
</dbReference>
<dbReference type="EMBL" id="KV453933">
    <property type="protein sequence ID" value="ODV72720.1"/>
    <property type="molecule type" value="Genomic_DNA"/>
</dbReference>
<evidence type="ECO:0000313" key="9">
    <source>
        <dbReference type="Proteomes" id="UP000094389"/>
    </source>
</evidence>
<evidence type="ECO:0000256" key="6">
    <source>
        <dbReference type="SAM" id="Coils"/>
    </source>
</evidence>
<dbReference type="SUPFAM" id="SSF46565">
    <property type="entry name" value="Chaperone J-domain"/>
    <property type="match status" value="1"/>
</dbReference>
<feature type="domain" description="J" evidence="7">
    <location>
        <begin position="14"/>
        <end position="78"/>
    </location>
</feature>
<comment type="subcellular location">
    <subcellularLocation>
        <location evidence="2">Cytoplasm</location>
    </subcellularLocation>
    <subcellularLocation>
        <location evidence="1">Nucleus</location>
    </subcellularLocation>
</comment>
<dbReference type="Gene3D" id="1.10.287.110">
    <property type="entry name" value="DnaJ domain"/>
    <property type="match status" value="1"/>
</dbReference>
<dbReference type="STRING" id="983966.A0A1E4RZP8"/>
<feature type="coiled-coil region" evidence="6">
    <location>
        <begin position="81"/>
        <end position="108"/>
    </location>
</feature>
<evidence type="ECO:0000259" key="7">
    <source>
        <dbReference type="PROSITE" id="PS50076"/>
    </source>
</evidence>